<comment type="caution">
    <text evidence="1">The sequence shown here is derived from an EMBL/GenBank/DDBJ whole genome shotgun (WGS) entry which is preliminary data.</text>
</comment>
<accession>A0A4R9G518</accession>
<evidence type="ECO:0000313" key="2">
    <source>
        <dbReference type="Proteomes" id="UP000297453"/>
    </source>
</evidence>
<name>A0A4R9G518_9LEPT</name>
<keyword evidence="2" id="KW-1185">Reference proteome</keyword>
<dbReference type="Proteomes" id="UP000297453">
    <property type="component" value="Unassembled WGS sequence"/>
</dbReference>
<dbReference type="EMBL" id="RQEP01000005">
    <property type="protein sequence ID" value="TGK06622.1"/>
    <property type="molecule type" value="Genomic_DNA"/>
</dbReference>
<gene>
    <name evidence="1" type="ORF">EHO59_00315</name>
</gene>
<organism evidence="1 2">
    <name type="scientific">Leptospira semungkisensis</name>
    <dbReference type="NCBI Taxonomy" id="2484985"/>
    <lineage>
        <taxon>Bacteria</taxon>
        <taxon>Pseudomonadati</taxon>
        <taxon>Spirochaetota</taxon>
        <taxon>Spirochaetia</taxon>
        <taxon>Leptospirales</taxon>
        <taxon>Leptospiraceae</taxon>
        <taxon>Leptospira</taxon>
    </lineage>
</organism>
<dbReference type="OrthoDB" id="9808476at2"/>
<evidence type="ECO:0000313" key="1">
    <source>
        <dbReference type="EMBL" id="TGK06622.1"/>
    </source>
</evidence>
<dbReference type="AlphaFoldDB" id="A0A4R9G518"/>
<proteinExistence type="predicted"/>
<reference evidence="1" key="1">
    <citation type="journal article" date="2019" name="PLoS Negl. Trop. Dis.">
        <title>Revisiting the worldwide diversity of Leptospira species in the environment.</title>
        <authorList>
            <person name="Vincent A.T."/>
            <person name="Schiettekatte O."/>
            <person name="Bourhy P."/>
            <person name="Veyrier F.J."/>
            <person name="Picardeau M."/>
        </authorList>
    </citation>
    <scope>NUCLEOTIDE SEQUENCE [LARGE SCALE GENOMIC DNA]</scope>
    <source>
        <strain evidence="1">SSS9</strain>
    </source>
</reference>
<dbReference type="RefSeq" id="WP_135583642.1">
    <property type="nucleotide sequence ID" value="NZ_RQEP01000005.1"/>
</dbReference>
<sequence>MFPVWYEDLFVFYGKLAADVTSHLPQKANLTQIIFEILMQMKKVALENIKLHKEFAILSLTDQTFATALKQAEQERIGAELPKIMEYFGNQIIRRSKKYPH</sequence>
<protein>
    <submittedName>
        <fullName evidence="1">Uncharacterized protein</fullName>
    </submittedName>
</protein>